<organism evidence="3 4">
    <name type="scientific">Sphingomonas rustica</name>
    <dbReference type="NCBI Taxonomy" id="3103142"/>
    <lineage>
        <taxon>Bacteria</taxon>
        <taxon>Pseudomonadati</taxon>
        <taxon>Pseudomonadota</taxon>
        <taxon>Alphaproteobacteria</taxon>
        <taxon>Sphingomonadales</taxon>
        <taxon>Sphingomonadaceae</taxon>
        <taxon>Sphingomonas</taxon>
    </lineage>
</organism>
<dbReference type="EMBL" id="JBDIZK010000010">
    <property type="protein sequence ID" value="MEN3748833.1"/>
    <property type="molecule type" value="Genomic_DNA"/>
</dbReference>
<gene>
    <name evidence="3" type="ORF">TPR58_16785</name>
</gene>
<dbReference type="RefSeq" id="WP_346247870.1">
    <property type="nucleotide sequence ID" value="NZ_JBDIZK010000010.1"/>
</dbReference>
<evidence type="ECO:0000259" key="2">
    <source>
        <dbReference type="PROSITE" id="PS50175"/>
    </source>
</evidence>
<dbReference type="InterPro" id="IPR001995">
    <property type="entry name" value="Peptidase_A2_cat"/>
</dbReference>
<reference evidence="3 4" key="1">
    <citation type="submission" date="2024-05" db="EMBL/GenBank/DDBJ databases">
        <title>Sphingomonas sp. HF-S3 16S ribosomal RNA gene Genome sequencing and assembly.</title>
        <authorList>
            <person name="Lee H."/>
        </authorList>
    </citation>
    <scope>NUCLEOTIDE SEQUENCE [LARGE SCALE GENOMIC DNA]</scope>
    <source>
        <strain evidence="3 4">HF-S3</strain>
    </source>
</reference>
<dbReference type="InterPro" id="IPR021109">
    <property type="entry name" value="Peptidase_aspartic_dom_sf"/>
</dbReference>
<proteinExistence type="predicted"/>
<dbReference type="InterPro" id="IPR034122">
    <property type="entry name" value="Retropepsin-like_bacterial"/>
</dbReference>
<sequence length="286" mass="29982">MSPLALAAALAADGACLAIERGDEGTPVIAARVNGSEPLSFILDTGSSGTTIDPATAARLALPRNAATETAQGMGGGVTVRYHQVAAFDAGPLSLRNVALPSIEAPALASHRIVGLAGTDLFGDRLTRWMPGSGCVTIAPGGSRPAGRGWRRVEVKWIQPWKIMLPIRIGQADGWALLDTGAQYTTLNPEFARVAGIDPARLRPAGSIAGIDGRELPLSSATLADIRVGTWRWTSAPVRVGALPVFGRLAMAGDRLAILGMDWLTTRGFAVDYATKTVWQQQGQVQ</sequence>
<dbReference type="CDD" id="cd05483">
    <property type="entry name" value="retropepsin_like_bacteria"/>
    <property type="match status" value="1"/>
</dbReference>
<comment type="caution">
    <text evidence="3">The sequence shown here is derived from an EMBL/GenBank/DDBJ whole genome shotgun (WGS) entry which is preliminary data.</text>
</comment>
<evidence type="ECO:0000256" key="1">
    <source>
        <dbReference type="ARBA" id="ARBA00022801"/>
    </source>
</evidence>
<dbReference type="SUPFAM" id="SSF50630">
    <property type="entry name" value="Acid proteases"/>
    <property type="match status" value="2"/>
</dbReference>
<evidence type="ECO:0000313" key="4">
    <source>
        <dbReference type="Proteomes" id="UP001427805"/>
    </source>
</evidence>
<dbReference type="PROSITE" id="PS50175">
    <property type="entry name" value="ASP_PROT_RETROV"/>
    <property type="match status" value="1"/>
</dbReference>
<accession>A0ABV0BB94</accession>
<keyword evidence="1 3" id="KW-0378">Hydrolase</keyword>
<feature type="domain" description="Peptidase A2" evidence="2">
    <location>
        <begin position="39"/>
        <end position="121"/>
    </location>
</feature>
<dbReference type="EC" id="3.4.23.-" evidence="3"/>
<evidence type="ECO:0000313" key="3">
    <source>
        <dbReference type="EMBL" id="MEN3748833.1"/>
    </source>
</evidence>
<dbReference type="Proteomes" id="UP001427805">
    <property type="component" value="Unassembled WGS sequence"/>
</dbReference>
<dbReference type="GO" id="GO:0016787">
    <property type="term" value="F:hydrolase activity"/>
    <property type="evidence" value="ECO:0007669"/>
    <property type="project" value="UniProtKB-KW"/>
</dbReference>
<protein>
    <submittedName>
        <fullName evidence="3">Retroviral-like aspartic protease family protein</fullName>
        <ecNumber evidence="3">3.4.23.-</ecNumber>
    </submittedName>
</protein>
<dbReference type="Pfam" id="PF13650">
    <property type="entry name" value="Asp_protease_2"/>
    <property type="match status" value="2"/>
</dbReference>
<name>A0ABV0BB94_9SPHN</name>
<dbReference type="Gene3D" id="2.40.70.10">
    <property type="entry name" value="Acid Proteases"/>
    <property type="match status" value="2"/>
</dbReference>
<keyword evidence="4" id="KW-1185">Reference proteome</keyword>